<comment type="caution">
    <text evidence="2">The sequence shown here is derived from an EMBL/GenBank/DDBJ whole genome shotgun (WGS) entry which is preliminary data.</text>
</comment>
<dbReference type="AlphaFoldDB" id="A0AAW0P8H8"/>
<reference evidence="3" key="1">
    <citation type="submission" date="2024-04" db="EMBL/GenBank/DDBJ databases">
        <title>Salinicola lusitanus LLJ914,a marine bacterium isolated from the Okinawa Trough.</title>
        <authorList>
            <person name="Li J."/>
        </authorList>
    </citation>
    <scope>NUCLEOTIDE SEQUENCE [LARGE SCALE GENOMIC DNA]</scope>
</reference>
<proteinExistence type="predicted"/>
<name>A0AAW0P8H8_9GOBI</name>
<accession>A0AAW0P8H8</accession>
<dbReference type="Proteomes" id="UP001460270">
    <property type="component" value="Unassembled WGS sequence"/>
</dbReference>
<keyword evidence="1" id="KW-1133">Transmembrane helix</keyword>
<dbReference type="EMBL" id="JBBPFD010000007">
    <property type="protein sequence ID" value="KAK7919445.1"/>
    <property type="molecule type" value="Genomic_DNA"/>
</dbReference>
<keyword evidence="1" id="KW-0812">Transmembrane</keyword>
<evidence type="ECO:0000313" key="2">
    <source>
        <dbReference type="EMBL" id="KAK7919445.1"/>
    </source>
</evidence>
<keyword evidence="3" id="KW-1185">Reference proteome</keyword>
<evidence type="ECO:0000313" key="3">
    <source>
        <dbReference type="Proteomes" id="UP001460270"/>
    </source>
</evidence>
<feature type="transmembrane region" description="Helical" evidence="1">
    <location>
        <begin position="41"/>
        <end position="60"/>
    </location>
</feature>
<organism evidence="2 3">
    <name type="scientific">Mugilogobius chulae</name>
    <name type="common">yellowstripe goby</name>
    <dbReference type="NCBI Taxonomy" id="88201"/>
    <lineage>
        <taxon>Eukaryota</taxon>
        <taxon>Metazoa</taxon>
        <taxon>Chordata</taxon>
        <taxon>Craniata</taxon>
        <taxon>Vertebrata</taxon>
        <taxon>Euteleostomi</taxon>
        <taxon>Actinopterygii</taxon>
        <taxon>Neopterygii</taxon>
        <taxon>Teleostei</taxon>
        <taxon>Neoteleostei</taxon>
        <taxon>Acanthomorphata</taxon>
        <taxon>Gobiaria</taxon>
        <taxon>Gobiiformes</taxon>
        <taxon>Gobioidei</taxon>
        <taxon>Gobiidae</taxon>
        <taxon>Gobionellinae</taxon>
        <taxon>Mugilogobius</taxon>
    </lineage>
</organism>
<evidence type="ECO:0008006" key="4">
    <source>
        <dbReference type="Google" id="ProtNLM"/>
    </source>
</evidence>
<gene>
    <name evidence="2" type="ORF">WMY93_010729</name>
</gene>
<protein>
    <recommendedName>
        <fullName evidence="4">Secreted protein</fullName>
    </recommendedName>
</protein>
<keyword evidence="1" id="KW-0472">Membrane</keyword>
<evidence type="ECO:0000256" key="1">
    <source>
        <dbReference type="SAM" id="Phobius"/>
    </source>
</evidence>
<sequence length="103" mass="11111">MGCSLFVTASSTPSASSSHCATSSRLNTTWLFLVKKEAGSTILWTMVPLFSLTSCSWLSFTKSTKALSRCALNTPVSVFSDPTSALGWKNLRKAVDQDVPMLD</sequence>